<reference evidence="2 3" key="1">
    <citation type="journal article" date="2018" name="New Phytol.">
        <title>Comparative genomics and transcriptomics depict ericoid mycorrhizal fungi as versatile saprotrophs and plant mutualists.</title>
        <authorList>
            <person name="Martino E."/>
            <person name="Morin E."/>
            <person name="Grelet G.A."/>
            <person name="Kuo A."/>
            <person name="Kohler A."/>
            <person name="Daghino S."/>
            <person name="Barry K.W."/>
            <person name="Cichocki N."/>
            <person name="Clum A."/>
            <person name="Dockter R.B."/>
            <person name="Hainaut M."/>
            <person name="Kuo R.C."/>
            <person name="LaButti K."/>
            <person name="Lindahl B.D."/>
            <person name="Lindquist E.A."/>
            <person name="Lipzen A."/>
            <person name="Khouja H.R."/>
            <person name="Magnuson J."/>
            <person name="Murat C."/>
            <person name="Ohm R.A."/>
            <person name="Singer S.W."/>
            <person name="Spatafora J.W."/>
            <person name="Wang M."/>
            <person name="Veneault-Fourrey C."/>
            <person name="Henrissat B."/>
            <person name="Grigoriev I.V."/>
            <person name="Martin F.M."/>
            <person name="Perotto S."/>
        </authorList>
    </citation>
    <scope>NUCLEOTIDE SEQUENCE [LARGE SCALE GENOMIC DNA]</scope>
    <source>
        <strain evidence="2 3">ATCC 22711</strain>
    </source>
</reference>
<sequence>MNNFKIHWKGCPCRRLPCAQVASSRRTSAQSCSIAHAAVENPSQHPLGAALEKERNNYRSRLRSRRGRSWCSSAKIRARERVPVKDQCHVQVFEWNTVQVEAASEVTTSHGESQHPLVDARTGAILTGTTCNTAARPTLINSNDGAAASDFRMTKAVQIEALYSLMHVAEHSVCSTSSLMISKGAELMVPGRTEERPTNRSQTNPPGNIPERLSVVSRGRPKKKPGSWSNPAFCKAVDSFILHPKESPASATESVKSIVQSFLSEVPSRTPSQRRALELYLQATQSLPKQPLAPSLSATSISVKTVEEPIFNQDEFHAADLATTSTDRQRKSPSWTSKKALTGNPEMAANDNKRLNRSSDNHFKDASFSSRTTVTAFIPSYEATKPREGLHRPSYSSLSSDHDLVAFTPPHEKLFPTPRPVSAASRTPTKKPPPWLRQPQTSSEFSPFPMTRTNTRGLGLEYTLRCCKEGRRAKKGGSQGLGEDQAEEVERDEWGWQGKK</sequence>
<feature type="region of interest" description="Disordered" evidence="1">
    <location>
        <begin position="317"/>
        <end position="366"/>
    </location>
</feature>
<evidence type="ECO:0000313" key="2">
    <source>
        <dbReference type="EMBL" id="PSS27722.1"/>
    </source>
</evidence>
<gene>
    <name evidence="2" type="ORF">M430DRAFT_14985</name>
</gene>
<name>A0A2T3BEC0_AMORE</name>
<dbReference type="InParanoid" id="A0A2T3BEC0"/>
<feature type="compositionally biased region" description="Polar residues" evidence="1">
    <location>
        <begin position="438"/>
        <end position="454"/>
    </location>
</feature>
<feature type="compositionally biased region" description="Basic and acidic residues" evidence="1">
    <location>
        <begin position="351"/>
        <end position="365"/>
    </location>
</feature>
<dbReference type="GeneID" id="36571243"/>
<accession>A0A2T3BEC0</accession>
<feature type="region of interest" description="Disordered" evidence="1">
    <location>
        <begin position="192"/>
        <end position="228"/>
    </location>
</feature>
<dbReference type="STRING" id="857342.A0A2T3BEC0"/>
<dbReference type="EMBL" id="KZ679006">
    <property type="protein sequence ID" value="PSS27722.1"/>
    <property type="molecule type" value="Genomic_DNA"/>
</dbReference>
<feature type="region of interest" description="Disordered" evidence="1">
    <location>
        <begin position="471"/>
        <end position="500"/>
    </location>
</feature>
<feature type="compositionally biased region" description="Polar residues" evidence="1">
    <location>
        <begin position="322"/>
        <end position="339"/>
    </location>
</feature>
<feature type="region of interest" description="Disordered" evidence="1">
    <location>
        <begin position="411"/>
        <end position="454"/>
    </location>
</feature>
<protein>
    <submittedName>
        <fullName evidence="2">Uncharacterized protein</fullName>
    </submittedName>
</protein>
<dbReference type="OrthoDB" id="3554803at2759"/>
<proteinExistence type="predicted"/>
<evidence type="ECO:0000256" key="1">
    <source>
        <dbReference type="SAM" id="MobiDB-lite"/>
    </source>
</evidence>
<dbReference type="RefSeq" id="XP_024725247.1">
    <property type="nucleotide sequence ID" value="XM_024863162.1"/>
</dbReference>
<evidence type="ECO:0000313" key="3">
    <source>
        <dbReference type="Proteomes" id="UP000241818"/>
    </source>
</evidence>
<keyword evidence="3" id="KW-1185">Reference proteome</keyword>
<organism evidence="2 3">
    <name type="scientific">Amorphotheca resinae ATCC 22711</name>
    <dbReference type="NCBI Taxonomy" id="857342"/>
    <lineage>
        <taxon>Eukaryota</taxon>
        <taxon>Fungi</taxon>
        <taxon>Dikarya</taxon>
        <taxon>Ascomycota</taxon>
        <taxon>Pezizomycotina</taxon>
        <taxon>Leotiomycetes</taxon>
        <taxon>Helotiales</taxon>
        <taxon>Amorphothecaceae</taxon>
        <taxon>Amorphotheca</taxon>
    </lineage>
</organism>
<dbReference type="Proteomes" id="UP000241818">
    <property type="component" value="Unassembled WGS sequence"/>
</dbReference>
<dbReference type="AlphaFoldDB" id="A0A2T3BEC0"/>